<dbReference type="InterPro" id="IPR058163">
    <property type="entry name" value="LysR-type_TF_proteobact-type"/>
</dbReference>
<comment type="similarity">
    <text evidence="1">Belongs to the LysR transcriptional regulatory family.</text>
</comment>
<keyword evidence="4" id="KW-0804">Transcription</keyword>
<protein>
    <submittedName>
        <fullName evidence="6">LysR family transcriptional regulator</fullName>
    </submittedName>
</protein>
<dbReference type="SUPFAM" id="SSF46785">
    <property type="entry name" value="Winged helix' DNA-binding domain"/>
    <property type="match status" value="1"/>
</dbReference>
<keyword evidence="2" id="KW-0805">Transcription regulation</keyword>
<dbReference type="GO" id="GO:0003700">
    <property type="term" value="F:DNA-binding transcription factor activity"/>
    <property type="evidence" value="ECO:0007669"/>
    <property type="project" value="InterPro"/>
</dbReference>
<dbReference type="SUPFAM" id="SSF53850">
    <property type="entry name" value="Periplasmic binding protein-like II"/>
    <property type="match status" value="1"/>
</dbReference>
<gene>
    <name evidence="6" type="ORF">A6E04_13670</name>
</gene>
<dbReference type="InterPro" id="IPR005119">
    <property type="entry name" value="LysR_subst-bd"/>
</dbReference>
<evidence type="ECO:0000259" key="5">
    <source>
        <dbReference type="PROSITE" id="PS50931"/>
    </source>
</evidence>
<dbReference type="Proteomes" id="UP000093523">
    <property type="component" value="Unassembled WGS sequence"/>
</dbReference>
<feature type="domain" description="HTH lysR-type" evidence="5">
    <location>
        <begin position="8"/>
        <end position="65"/>
    </location>
</feature>
<evidence type="ECO:0000256" key="2">
    <source>
        <dbReference type="ARBA" id="ARBA00023015"/>
    </source>
</evidence>
<evidence type="ECO:0000256" key="3">
    <source>
        <dbReference type="ARBA" id="ARBA00023125"/>
    </source>
</evidence>
<dbReference type="GO" id="GO:0006351">
    <property type="term" value="P:DNA-templated transcription"/>
    <property type="evidence" value="ECO:0007669"/>
    <property type="project" value="TreeGrafter"/>
</dbReference>
<evidence type="ECO:0000313" key="6">
    <source>
        <dbReference type="EMBL" id="OCH20827.1"/>
    </source>
</evidence>
<dbReference type="Pfam" id="PF00126">
    <property type="entry name" value="HTH_1"/>
    <property type="match status" value="1"/>
</dbReference>
<sequence length="305" mass="34579">MDINKLITLLPDMAAFVTVVDSGSFSKAAIILDMTPSGVSRQVSRLEKALQVKLLERTTRKQILTVAGQDTYNYCKNIVDNAQEVVNVSDSNNNKIEGELRIATPKAFGNKVLQPLLRIFVHHYPHITLKIKVTDQPCDPIHDNLDLIFKLTNSPQENLVAKKLGDVDLLLCASPEYLKQKGIPNHPIELSAHDCLYLGETQHDNQWQFEKGNECLTMTVNGQFIVNHTGMRLDAVKHHLGIGVFPDFVVREDLTHGKLIEVLPDWKLQGNYTGEIIMQFLRSNHMPNRLRVFIDFMVQQFKTQT</sequence>
<dbReference type="FunFam" id="1.10.10.10:FF:000001">
    <property type="entry name" value="LysR family transcriptional regulator"/>
    <property type="match status" value="1"/>
</dbReference>
<proteinExistence type="inferred from homology"/>
<keyword evidence="3" id="KW-0238">DNA-binding</keyword>
<name>A0A1B9NYE4_ALILO</name>
<dbReference type="Gene3D" id="1.10.10.10">
    <property type="entry name" value="Winged helix-like DNA-binding domain superfamily/Winged helix DNA-binding domain"/>
    <property type="match status" value="1"/>
</dbReference>
<dbReference type="CDD" id="cd08422">
    <property type="entry name" value="PBP2_CrgA_like"/>
    <property type="match status" value="1"/>
</dbReference>
<organism evidence="6 7">
    <name type="scientific">Aliivibrio logei</name>
    <name type="common">Vibrio logei</name>
    <dbReference type="NCBI Taxonomy" id="688"/>
    <lineage>
        <taxon>Bacteria</taxon>
        <taxon>Pseudomonadati</taxon>
        <taxon>Pseudomonadota</taxon>
        <taxon>Gammaproteobacteria</taxon>
        <taxon>Vibrionales</taxon>
        <taxon>Vibrionaceae</taxon>
        <taxon>Aliivibrio</taxon>
    </lineage>
</organism>
<comment type="caution">
    <text evidence="6">The sequence shown here is derived from an EMBL/GenBank/DDBJ whole genome shotgun (WGS) entry which is preliminary data.</text>
</comment>
<dbReference type="OrthoDB" id="9786526at2"/>
<dbReference type="InterPro" id="IPR000847">
    <property type="entry name" value="LysR_HTH_N"/>
</dbReference>
<dbReference type="InterPro" id="IPR036388">
    <property type="entry name" value="WH-like_DNA-bd_sf"/>
</dbReference>
<dbReference type="PROSITE" id="PS50931">
    <property type="entry name" value="HTH_LYSR"/>
    <property type="match status" value="1"/>
</dbReference>
<dbReference type="EMBL" id="MAJU01000011">
    <property type="protein sequence ID" value="OCH20827.1"/>
    <property type="molecule type" value="Genomic_DNA"/>
</dbReference>
<dbReference type="Pfam" id="PF03466">
    <property type="entry name" value="LysR_substrate"/>
    <property type="match status" value="1"/>
</dbReference>
<evidence type="ECO:0000256" key="4">
    <source>
        <dbReference type="ARBA" id="ARBA00023163"/>
    </source>
</evidence>
<dbReference type="STRING" id="688.A6E04_13670"/>
<accession>A0A1B9NYE4</accession>
<dbReference type="PANTHER" id="PTHR30537">
    <property type="entry name" value="HTH-TYPE TRANSCRIPTIONAL REGULATOR"/>
    <property type="match status" value="1"/>
</dbReference>
<dbReference type="GO" id="GO:0043565">
    <property type="term" value="F:sequence-specific DNA binding"/>
    <property type="evidence" value="ECO:0007669"/>
    <property type="project" value="TreeGrafter"/>
</dbReference>
<dbReference type="Gene3D" id="3.40.190.290">
    <property type="match status" value="1"/>
</dbReference>
<dbReference type="AlphaFoldDB" id="A0A1B9NYE4"/>
<dbReference type="RefSeq" id="WP_065611388.1">
    <property type="nucleotide sequence ID" value="NZ_CAWMPN010000011.1"/>
</dbReference>
<evidence type="ECO:0000256" key="1">
    <source>
        <dbReference type="ARBA" id="ARBA00009437"/>
    </source>
</evidence>
<dbReference type="InterPro" id="IPR036390">
    <property type="entry name" value="WH_DNA-bd_sf"/>
</dbReference>
<dbReference type="PANTHER" id="PTHR30537:SF5">
    <property type="entry name" value="HTH-TYPE TRANSCRIPTIONAL ACTIVATOR TTDR-RELATED"/>
    <property type="match status" value="1"/>
</dbReference>
<reference evidence="6 7" key="1">
    <citation type="submission" date="2016-06" db="EMBL/GenBank/DDBJ databases">
        <authorList>
            <person name="Kjaerup R.B."/>
            <person name="Dalgaard T.S."/>
            <person name="Juul-Madsen H.R."/>
        </authorList>
    </citation>
    <scope>NUCLEOTIDE SEQUENCE [LARGE SCALE GENOMIC DNA]</scope>
    <source>
        <strain evidence="6 7">1S159</strain>
    </source>
</reference>
<evidence type="ECO:0000313" key="7">
    <source>
        <dbReference type="Proteomes" id="UP000093523"/>
    </source>
</evidence>